<evidence type="ECO:0000313" key="4">
    <source>
        <dbReference type="Proteomes" id="UP000465812"/>
    </source>
</evidence>
<dbReference type="EMBL" id="AP022590">
    <property type="protein sequence ID" value="BBY41088.1"/>
    <property type="molecule type" value="Genomic_DNA"/>
</dbReference>
<dbReference type="Proteomes" id="UP000465812">
    <property type="component" value="Chromosome"/>
</dbReference>
<evidence type="ECO:0000256" key="1">
    <source>
        <dbReference type="SAM" id="Phobius"/>
    </source>
</evidence>
<protein>
    <recommendedName>
        <fullName evidence="2">Oxidoreductase molybdopterin-binding domain-containing protein</fullName>
    </recommendedName>
</protein>
<sequence>MFFIVVHVTLVFTTEALRNFNHMFATRDDNSWVGFWIFTAAMVVVAIGWVAATPFTYRHPRVVQQVGYALIGPLQRLFEHTDPEPGAFTEKDISPYFWHHGTYPQTVEYKELEMNNFVNWRLRVCGLVEHPTEFSLADLHDLPYHEQITQHFFIQGWSGVAKWGGVSIQTIVDIVKPLPEAKWVGFYSLGPGADGGIYYVAHPIEQTSHHLTMLAYDMNGEPVSYGHGAPLRLRNELQHGFRHVKWLKGIEFIAHYCELEQIIWSADSEEELQRIEQLLRIFYPSTYSNTLGGISFVDGVDPDDIRVLITYPTPQQLPREVIDRRFR</sequence>
<dbReference type="PANTHER" id="PTHR43032:SF2">
    <property type="entry name" value="BLL0505 PROTEIN"/>
    <property type="match status" value="1"/>
</dbReference>
<feature type="domain" description="Oxidoreductase molybdopterin-binding" evidence="2">
    <location>
        <begin position="118"/>
        <end position="255"/>
    </location>
</feature>
<dbReference type="Gene3D" id="3.90.420.10">
    <property type="entry name" value="Oxidoreductase, molybdopterin-binding domain"/>
    <property type="match status" value="1"/>
</dbReference>
<reference evidence="3 4" key="1">
    <citation type="journal article" date="2019" name="Emerg. Microbes Infect.">
        <title>Comprehensive subspecies identification of 175 nontuberculous mycobacteria species based on 7547 genomic profiles.</title>
        <authorList>
            <person name="Matsumoto Y."/>
            <person name="Kinjo T."/>
            <person name="Motooka D."/>
            <person name="Nabeya D."/>
            <person name="Jung N."/>
            <person name="Uechi K."/>
            <person name="Horii T."/>
            <person name="Iida T."/>
            <person name="Fujita J."/>
            <person name="Nakamura S."/>
        </authorList>
    </citation>
    <scope>NUCLEOTIDE SEQUENCE [LARGE SCALE GENOMIC DNA]</scope>
    <source>
        <strain evidence="3 4">JCM 18113</strain>
    </source>
</reference>
<keyword evidence="1" id="KW-0812">Transmembrane</keyword>
<dbReference type="InterPro" id="IPR000572">
    <property type="entry name" value="OxRdtase_Mopterin-bd_dom"/>
</dbReference>
<organism evidence="3 4">
    <name type="scientific">Mycobacterium mantenii</name>
    <dbReference type="NCBI Taxonomy" id="560555"/>
    <lineage>
        <taxon>Bacteria</taxon>
        <taxon>Bacillati</taxon>
        <taxon>Actinomycetota</taxon>
        <taxon>Actinomycetes</taxon>
        <taxon>Mycobacteriales</taxon>
        <taxon>Mycobacteriaceae</taxon>
        <taxon>Mycobacterium</taxon>
        <taxon>Mycobacterium avium complex (MAC)</taxon>
    </lineage>
</organism>
<evidence type="ECO:0000313" key="3">
    <source>
        <dbReference type="EMBL" id="BBY41088.1"/>
    </source>
</evidence>
<gene>
    <name evidence="3" type="ORF">MMAN_52220</name>
</gene>
<keyword evidence="4" id="KW-1185">Reference proteome</keyword>
<dbReference type="InterPro" id="IPR036374">
    <property type="entry name" value="OxRdtase_Mopterin-bd_sf"/>
</dbReference>
<keyword evidence="1" id="KW-0472">Membrane</keyword>
<accession>A0ABN6ADI2</accession>
<name>A0ABN6ADI2_MYCNT</name>
<dbReference type="Pfam" id="PF00174">
    <property type="entry name" value="Oxidored_molyb"/>
    <property type="match status" value="1"/>
</dbReference>
<dbReference type="PANTHER" id="PTHR43032">
    <property type="entry name" value="PROTEIN-METHIONINE-SULFOXIDE REDUCTASE"/>
    <property type="match status" value="1"/>
</dbReference>
<evidence type="ECO:0000259" key="2">
    <source>
        <dbReference type="Pfam" id="PF00174"/>
    </source>
</evidence>
<keyword evidence="1" id="KW-1133">Transmembrane helix</keyword>
<proteinExistence type="predicted"/>
<feature type="transmembrane region" description="Helical" evidence="1">
    <location>
        <begin position="32"/>
        <end position="52"/>
    </location>
</feature>
<dbReference type="SUPFAM" id="SSF56524">
    <property type="entry name" value="Oxidoreductase molybdopterin-binding domain"/>
    <property type="match status" value="1"/>
</dbReference>